<evidence type="ECO:0000256" key="4">
    <source>
        <dbReference type="ARBA" id="ARBA00022692"/>
    </source>
</evidence>
<name>A0AAQ4DF58_AMBAM</name>
<dbReference type="GO" id="GO:0005313">
    <property type="term" value="F:L-glutamate transmembrane transporter activity"/>
    <property type="evidence" value="ECO:0007669"/>
    <property type="project" value="TreeGrafter"/>
</dbReference>
<dbReference type="SUPFAM" id="SSF103506">
    <property type="entry name" value="Mitochondrial carrier"/>
    <property type="match status" value="1"/>
</dbReference>
<feature type="repeat" description="Solcar" evidence="11">
    <location>
        <begin position="42"/>
        <end position="133"/>
    </location>
</feature>
<evidence type="ECO:0008006" key="15">
    <source>
        <dbReference type="Google" id="ProtNLM"/>
    </source>
</evidence>
<keyword evidence="10 11" id="KW-0472">Membrane</keyword>
<evidence type="ECO:0000256" key="8">
    <source>
        <dbReference type="ARBA" id="ARBA00022989"/>
    </source>
</evidence>
<comment type="similarity">
    <text evidence="2 12">Belongs to the mitochondrial carrier (TC 2.A.29) family.</text>
</comment>
<dbReference type="InterPro" id="IPR018108">
    <property type="entry name" value="MCP_transmembrane"/>
</dbReference>
<dbReference type="GO" id="GO:0005743">
    <property type="term" value="C:mitochondrial inner membrane"/>
    <property type="evidence" value="ECO:0007669"/>
    <property type="project" value="UniProtKB-SubCell"/>
</dbReference>
<keyword evidence="3 12" id="KW-0813">Transport</keyword>
<comment type="subcellular location">
    <subcellularLocation>
        <location evidence="1">Mitochondrion inner membrane</location>
        <topology evidence="1">Multi-pass membrane protein</topology>
    </subcellularLocation>
</comment>
<dbReference type="GO" id="GO:0015183">
    <property type="term" value="F:L-aspartate transmembrane transporter activity"/>
    <property type="evidence" value="ECO:0007669"/>
    <property type="project" value="TreeGrafter"/>
</dbReference>
<dbReference type="InterPro" id="IPR002067">
    <property type="entry name" value="MCP"/>
</dbReference>
<keyword evidence="9" id="KW-0496">Mitochondrion</keyword>
<keyword evidence="14" id="KW-1185">Reference proteome</keyword>
<gene>
    <name evidence="13" type="ORF">V5799_027635</name>
</gene>
<evidence type="ECO:0000256" key="1">
    <source>
        <dbReference type="ARBA" id="ARBA00004448"/>
    </source>
</evidence>
<keyword evidence="4 11" id="KW-0812">Transmembrane</keyword>
<evidence type="ECO:0000256" key="5">
    <source>
        <dbReference type="ARBA" id="ARBA00022737"/>
    </source>
</evidence>
<evidence type="ECO:0000256" key="6">
    <source>
        <dbReference type="ARBA" id="ARBA00022792"/>
    </source>
</evidence>
<dbReference type="InterPro" id="IPR051028">
    <property type="entry name" value="Mito_Solute_Carrier"/>
</dbReference>
<dbReference type="InterPro" id="IPR023395">
    <property type="entry name" value="MCP_dom_sf"/>
</dbReference>
<keyword evidence="5" id="KW-0677">Repeat</keyword>
<protein>
    <recommendedName>
        <fullName evidence="15">Mitochondrial solute carrier protein</fullName>
    </recommendedName>
</protein>
<evidence type="ECO:0000256" key="2">
    <source>
        <dbReference type="ARBA" id="ARBA00006375"/>
    </source>
</evidence>
<feature type="non-terminal residue" evidence="13">
    <location>
        <position position="1"/>
    </location>
</feature>
<evidence type="ECO:0000256" key="11">
    <source>
        <dbReference type="PROSITE-ProRule" id="PRU00282"/>
    </source>
</evidence>
<dbReference type="EMBL" id="JARKHS020031543">
    <property type="protein sequence ID" value="KAK8761098.1"/>
    <property type="molecule type" value="Genomic_DNA"/>
</dbReference>
<dbReference type="PRINTS" id="PR00926">
    <property type="entry name" value="MITOCARRIER"/>
</dbReference>
<dbReference type="PROSITE" id="PS50920">
    <property type="entry name" value="SOLCAR"/>
    <property type="match status" value="1"/>
</dbReference>
<evidence type="ECO:0000313" key="14">
    <source>
        <dbReference type="Proteomes" id="UP001321473"/>
    </source>
</evidence>
<dbReference type="PANTHER" id="PTHR45678:SF9">
    <property type="entry name" value="CALCIUM-BINDING MITOCHONDRIAL CARRIER PROTEIN ARALAR1"/>
    <property type="match status" value="1"/>
</dbReference>
<evidence type="ECO:0000256" key="3">
    <source>
        <dbReference type="ARBA" id="ARBA00022448"/>
    </source>
</evidence>
<keyword evidence="8" id="KW-1133">Transmembrane helix</keyword>
<evidence type="ECO:0000256" key="9">
    <source>
        <dbReference type="ARBA" id="ARBA00023128"/>
    </source>
</evidence>
<keyword evidence="7" id="KW-0106">Calcium</keyword>
<dbReference type="Proteomes" id="UP001321473">
    <property type="component" value="Unassembled WGS sequence"/>
</dbReference>
<dbReference type="Gene3D" id="1.50.40.10">
    <property type="entry name" value="Mitochondrial carrier domain"/>
    <property type="match status" value="1"/>
</dbReference>
<dbReference type="AlphaFoldDB" id="A0AAQ4DF58"/>
<evidence type="ECO:0000256" key="7">
    <source>
        <dbReference type="ARBA" id="ARBA00022837"/>
    </source>
</evidence>
<evidence type="ECO:0000256" key="10">
    <source>
        <dbReference type="ARBA" id="ARBA00023136"/>
    </source>
</evidence>
<keyword evidence="6" id="KW-0999">Mitochondrion inner membrane</keyword>
<sequence>RVTYEDLERIAPYRPTRFLSRPIAEVKAVRSPDERGVGVQVLESVYRFTLGSIAGAAGATVVYPIDLVKTRMQNQRTGSYIGELMYRNSWDCASKVIRHEGLFGLYRGLLPQLVGVCPEKAIKLTVNDLVRDKLTSGKGEIPAWAEIMAGGCAGASQVMFTNPLEIVKIRLQVAGEIASTAKVRAWTVIKDLGIRGLYKACSHTFLSCFCCICSCR</sequence>
<dbReference type="Pfam" id="PF00153">
    <property type="entry name" value="Mito_carr"/>
    <property type="match status" value="2"/>
</dbReference>
<organism evidence="13 14">
    <name type="scientific">Amblyomma americanum</name>
    <name type="common">Lone star tick</name>
    <dbReference type="NCBI Taxonomy" id="6943"/>
    <lineage>
        <taxon>Eukaryota</taxon>
        <taxon>Metazoa</taxon>
        <taxon>Ecdysozoa</taxon>
        <taxon>Arthropoda</taxon>
        <taxon>Chelicerata</taxon>
        <taxon>Arachnida</taxon>
        <taxon>Acari</taxon>
        <taxon>Parasitiformes</taxon>
        <taxon>Ixodida</taxon>
        <taxon>Ixodoidea</taxon>
        <taxon>Ixodidae</taxon>
        <taxon>Amblyomminae</taxon>
        <taxon>Amblyomma</taxon>
    </lineage>
</organism>
<proteinExistence type="inferred from homology"/>
<evidence type="ECO:0000256" key="12">
    <source>
        <dbReference type="RuleBase" id="RU000488"/>
    </source>
</evidence>
<comment type="caution">
    <text evidence="13">The sequence shown here is derived from an EMBL/GenBank/DDBJ whole genome shotgun (WGS) entry which is preliminary data.</text>
</comment>
<dbReference type="PANTHER" id="PTHR45678">
    <property type="entry name" value="MITOCHONDRIAL 2-OXODICARBOXYLATE CARRIER 1-RELATED"/>
    <property type="match status" value="1"/>
</dbReference>
<evidence type="ECO:0000313" key="13">
    <source>
        <dbReference type="EMBL" id="KAK8761098.1"/>
    </source>
</evidence>
<accession>A0AAQ4DF58</accession>
<dbReference type="GO" id="GO:0043490">
    <property type="term" value="P:malate-aspartate shuttle"/>
    <property type="evidence" value="ECO:0007669"/>
    <property type="project" value="TreeGrafter"/>
</dbReference>
<reference evidence="13 14" key="1">
    <citation type="journal article" date="2023" name="Arcadia Sci">
        <title>De novo assembly of a long-read Amblyomma americanum tick genome.</title>
        <authorList>
            <person name="Chou S."/>
            <person name="Poskanzer K.E."/>
            <person name="Rollins M."/>
            <person name="Thuy-Boun P.S."/>
        </authorList>
    </citation>
    <scope>NUCLEOTIDE SEQUENCE [LARGE SCALE GENOMIC DNA]</scope>
    <source>
        <strain evidence="13">F_SG_1</strain>
        <tissue evidence="13">Salivary glands</tissue>
    </source>
</reference>